<proteinExistence type="predicted"/>
<dbReference type="InterPro" id="IPR029787">
    <property type="entry name" value="Nucleotide_cyclase"/>
</dbReference>
<gene>
    <name evidence="4" type="ordered locus">Deima_0960</name>
</gene>
<name>E8U6C4_DEIML</name>
<dbReference type="SUPFAM" id="SSF141868">
    <property type="entry name" value="EAL domain-like"/>
    <property type="match status" value="1"/>
</dbReference>
<dbReference type="Pfam" id="PF13188">
    <property type="entry name" value="PAS_8"/>
    <property type="match status" value="1"/>
</dbReference>
<dbReference type="eggNOG" id="COG5001">
    <property type="taxonomic scope" value="Bacteria"/>
</dbReference>
<evidence type="ECO:0000313" key="5">
    <source>
        <dbReference type="Proteomes" id="UP000008635"/>
    </source>
</evidence>
<accession>E8U6C4</accession>
<dbReference type="OrthoDB" id="51381at2"/>
<dbReference type="SUPFAM" id="SSF55785">
    <property type="entry name" value="PYP-like sensor domain (PAS domain)"/>
    <property type="match status" value="2"/>
</dbReference>
<dbReference type="PROSITE" id="PS50112">
    <property type="entry name" value="PAS"/>
    <property type="match status" value="1"/>
</dbReference>
<evidence type="ECO:0000259" key="2">
    <source>
        <dbReference type="PROSITE" id="PS50883"/>
    </source>
</evidence>
<dbReference type="CDD" id="cd00130">
    <property type="entry name" value="PAS"/>
    <property type="match status" value="1"/>
</dbReference>
<sequence length="862" mass="90542">MTPGDQLARAAALLSAHAPGGEVLALSGGLVYRVHAGGTEATGAATLEVPDAWLDAGHLHWVMRAGTLVGLLHTPDVPGAALTGALEALLGAPDRPAAPGDVEGGVWLPDLPVALALTDADGTVQQVNHAWLTLLALEPGAATGSDIRAYVPQARAALFERRQAALPLARAALVGAGRAGRSVRGTVRPARGGLVWALHDATDEALADDQVDAVLQAVPGPAVIAQADGRIVRANAAFRALTPARPRTLTDARVWGGLPSARVRDALAEALGGVPATLAVTHAGRAYDVRFCASAGGHAAVLWADRTAANARDRALRAAEATLDAVLRATHDGVLLLDPAGHVQRANHAAQELLGVDPGGLTPDTWSARTRWPAGHAAPPAVVASGGTLPPEEITLTPRADAPRHLLVRADPLPEDFGGVVALHDLTPQRRSTLQLQQRATSDPLTSVANRAHFLERLDGTLRDAPAAVMVVSVDGFRDVQAVLGPAAADRLLVEVAARLQRLFRDRDLVARLAEDTFAVLLWGVQDPVNAARVAQRVHAAMLPTFRLGRTPTTRTASVGLALVPAGANAEGSVQDALTALRRAQGRGVGGTALFEAGMHEAARQELELLEDFRAALRDEGLELHYQPILRLADGRVVAFEAFLRWPHPTRGLLSPDKFLHVAETGGLSRAVGLWVVQAATAQQRAWRSAHPHLRTRMNINLSVRQLLDTPLVSDLVTHARSAPDLEFEVTETGLLDSGSAAFGTLDTLRNLGCTLTLDDFGTGTSSLTSLERVAFDRLKVDRALTARVTGSERQQRIVGGIAQLATQLGMSVIAEGIETAAQLQALRHAGCTHGQGFLFARPLLPEEAVAFALTDAPEASG</sequence>
<dbReference type="CDD" id="cd01949">
    <property type="entry name" value="GGDEF"/>
    <property type="match status" value="1"/>
</dbReference>
<dbReference type="InterPro" id="IPR043128">
    <property type="entry name" value="Rev_trsase/Diguanyl_cyclase"/>
</dbReference>
<dbReference type="KEGG" id="dmr:Deima_0960"/>
<feature type="domain" description="PAS" evidence="1">
    <location>
        <begin position="319"/>
        <end position="358"/>
    </location>
</feature>
<dbReference type="SMART" id="SM00052">
    <property type="entry name" value="EAL"/>
    <property type="match status" value="1"/>
</dbReference>
<keyword evidence="5" id="KW-1185">Reference proteome</keyword>
<feature type="domain" description="EAL" evidence="2">
    <location>
        <begin position="606"/>
        <end position="857"/>
    </location>
</feature>
<evidence type="ECO:0000259" key="1">
    <source>
        <dbReference type="PROSITE" id="PS50112"/>
    </source>
</evidence>
<dbReference type="PROSITE" id="PS50883">
    <property type="entry name" value="EAL"/>
    <property type="match status" value="1"/>
</dbReference>
<dbReference type="Pfam" id="PF00563">
    <property type="entry name" value="EAL"/>
    <property type="match status" value="1"/>
</dbReference>
<dbReference type="InterPro" id="IPR035919">
    <property type="entry name" value="EAL_sf"/>
</dbReference>
<protein>
    <submittedName>
        <fullName evidence="4">Diguanylate cyclase/phosphodiesterase with PAS/PAC sensor(S)</fullName>
    </submittedName>
</protein>
<dbReference type="PANTHER" id="PTHR44757">
    <property type="entry name" value="DIGUANYLATE CYCLASE DGCP"/>
    <property type="match status" value="1"/>
</dbReference>
<dbReference type="InterPro" id="IPR052155">
    <property type="entry name" value="Biofilm_reg_signaling"/>
</dbReference>
<dbReference type="InterPro" id="IPR035965">
    <property type="entry name" value="PAS-like_dom_sf"/>
</dbReference>
<dbReference type="SMART" id="SM00267">
    <property type="entry name" value="GGDEF"/>
    <property type="match status" value="1"/>
</dbReference>
<dbReference type="Gene3D" id="3.30.70.270">
    <property type="match status" value="1"/>
</dbReference>
<dbReference type="InterPro" id="IPR000014">
    <property type="entry name" value="PAS"/>
</dbReference>
<dbReference type="Gene3D" id="3.20.20.450">
    <property type="entry name" value="EAL domain"/>
    <property type="match status" value="1"/>
</dbReference>
<reference evidence="4 5" key="1">
    <citation type="journal article" date="2011" name="Stand. Genomic Sci.">
        <title>Complete genome sequence of Deinococcus maricopensis type strain (LB-34).</title>
        <authorList>
            <person name="Pukall R."/>
            <person name="Zeytun A."/>
            <person name="Lucas S."/>
            <person name="Lapidus A."/>
            <person name="Hammon N."/>
            <person name="Deshpande S."/>
            <person name="Nolan M."/>
            <person name="Cheng J.F."/>
            <person name="Pitluck S."/>
            <person name="Liolios K."/>
            <person name="Pagani I."/>
            <person name="Mikhailova N."/>
            <person name="Ivanova N."/>
            <person name="Mavromatis K."/>
            <person name="Pati A."/>
            <person name="Tapia R."/>
            <person name="Han C."/>
            <person name="Goodwin L."/>
            <person name="Chen A."/>
            <person name="Palaniappan K."/>
            <person name="Land M."/>
            <person name="Hauser L."/>
            <person name="Chang Y.J."/>
            <person name="Jeffries C.D."/>
            <person name="Brambilla E.M."/>
            <person name="Rohde M."/>
            <person name="Goker M."/>
            <person name="Detter J.C."/>
            <person name="Woyke T."/>
            <person name="Bristow J."/>
            <person name="Eisen J.A."/>
            <person name="Markowitz V."/>
            <person name="Hugenholtz P."/>
            <person name="Kyrpides N.C."/>
            <person name="Klenk H.P."/>
        </authorList>
    </citation>
    <scope>NUCLEOTIDE SEQUENCE [LARGE SCALE GENOMIC DNA]</scope>
    <source>
        <strain evidence="5">DSM 21211 / LMG 22137 / NRRL B-23946 / LB-34</strain>
    </source>
</reference>
<dbReference type="PANTHER" id="PTHR44757:SF2">
    <property type="entry name" value="BIOFILM ARCHITECTURE MAINTENANCE PROTEIN MBAA"/>
    <property type="match status" value="1"/>
</dbReference>
<evidence type="ECO:0000259" key="3">
    <source>
        <dbReference type="PROSITE" id="PS50887"/>
    </source>
</evidence>
<dbReference type="AlphaFoldDB" id="E8U6C4"/>
<dbReference type="CDD" id="cd01948">
    <property type="entry name" value="EAL"/>
    <property type="match status" value="1"/>
</dbReference>
<dbReference type="InterPro" id="IPR001633">
    <property type="entry name" value="EAL_dom"/>
</dbReference>
<feature type="domain" description="GGDEF" evidence="3">
    <location>
        <begin position="465"/>
        <end position="597"/>
    </location>
</feature>
<dbReference type="SUPFAM" id="SSF55073">
    <property type="entry name" value="Nucleotide cyclase"/>
    <property type="match status" value="1"/>
</dbReference>
<dbReference type="NCBIfam" id="TIGR00254">
    <property type="entry name" value="GGDEF"/>
    <property type="match status" value="1"/>
</dbReference>
<dbReference type="Proteomes" id="UP000008635">
    <property type="component" value="Chromosome"/>
</dbReference>
<reference evidence="5" key="2">
    <citation type="submission" date="2011-01" db="EMBL/GenBank/DDBJ databases">
        <title>The complete genome of Deinococcus maricopensis DSM 21211.</title>
        <authorList>
            <consortium name="US DOE Joint Genome Institute (JGI-PGF)"/>
            <person name="Lucas S."/>
            <person name="Copeland A."/>
            <person name="Lapidus A."/>
            <person name="Goodwin L."/>
            <person name="Pitluck S."/>
            <person name="Kyrpides N."/>
            <person name="Mavromatis K."/>
            <person name="Pagani I."/>
            <person name="Ivanova N."/>
            <person name="Ovchinnikova G."/>
            <person name="Zeytun A."/>
            <person name="Detter J.C."/>
            <person name="Han C."/>
            <person name="Land M."/>
            <person name="Hauser L."/>
            <person name="Markowitz V."/>
            <person name="Cheng J.-F."/>
            <person name="Hugenholtz P."/>
            <person name="Woyke T."/>
            <person name="Wu D."/>
            <person name="Pukall R."/>
            <person name="Gehrich-Schroeter G."/>
            <person name="Brambilla E."/>
            <person name="Klenk H.-P."/>
            <person name="Eisen J.A."/>
        </authorList>
    </citation>
    <scope>NUCLEOTIDE SEQUENCE [LARGE SCALE GENOMIC DNA]</scope>
    <source>
        <strain evidence="5">DSM 21211 / LMG 22137 / NRRL B-23946 / LB-34</strain>
    </source>
</reference>
<dbReference type="SMART" id="SM00091">
    <property type="entry name" value="PAS"/>
    <property type="match status" value="3"/>
</dbReference>
<dbReference type="PROSITE" id="PS50887">
    <property type="entry name" value="GGDEF"/>
    <property type="match status" value="1"/>
</dbReference>
<dbReference type="HOGENOM" id="CLU_000445_70_20_0"/>
<dbReference type="Pfam" id="PF00990">
    <property type="entry name" value="GGDEF"/>
    <property type="match status" value="1"/>
</dbReference>
<dbReference type="RefSeq" id="WP_013556118.1">
    <property type="nucleotide sequence ID" value="NC_014958.1"/>
</dbReference>
<dbReference type="InterPro" id="IPR000160">
    <property type="entry name" value="GGDEF_dom"/>
</dbReference>
<evidence type="ECO:0000313" key="4">
    <source>
        <dbReference type="EMBL" id="ADV66613.1"/>
    </source>
</evidence>
<dbReference type="EMBL" id="CP002454">
    <property type="protein sequence ID" value="ADV66613.1"/>
    <property type="molecule type" value="Genomic_DNA"/>
</dbReference>
<organism evidence="4 5">
    <name type="scientific">Deinococcus maricopensis (strain DSM 21211 / LMG 22137 / NRRL B-23946 / LB-34)</name>
    <dbReference type="NCBI Taxonomy" id="709986"/>
    <lineage>
        <taxon>Bacteria</taxon>
        <taxon>Thermotogati</taxon>
        <taxon>Deinococcota</taxon>
        <taxon>Deinococci</taxon>
        <taxon>Deinococcales</taxon>
        <taxon>Deinococcaceae</taxon>
        <taxon>Deinococcus</taxon>
    </lineage>
</organism>
<dbReference type="STRING" id="709986.Deima_0960"/>
<dbReference type="Gene3D" id="3.30.450.20">
    <property type="entry name" value="PAS domain"/>
    <property type="match status" value="1"/>
</dbReference>